<dbReference type="PROSITE" id="PS50076">
    <property type="entry name" value="DNAJ_2"/>
    <property type="match status" value="1"/>
</dbReference>
<feature type="region of interest" description="Disordered" evidence="3">
    <location>
        <begin position="225"/>
        <end position="245"/>
    </location>
</feature>
<proteinExistence type="predicted"/>
<accession>A0ABP0N0U9</accession>
<dbReference type="SMART" id="SM00271">
    <property type="entry name" value="DnaJ"/>
    <property type="match status" value="1"/>
</dbReference>
<name>A0ABP0N0U9_9DINO</name>
<dbReference type="PANTHER" id="PTHR44200:SF1">
    <property type="entry name" value="DNAJ HOMOLOG SUBFAMILY C MEMBER 7"/>
    <property type="match status" value="1"/>
</dbReference>
<dbReference type="InterPro" id="IPR019734">
    <property type="entry name" value="TPR_rpt"/>
</dbReference>
<dbReference type="Proteomes" id="UP001642484">
    <property type="component" value="Unassembled WGS sequence"/>
</dbReference>
<feature type="domain" description="J" evidence="4">
    <location>
        <begin position="151"/>
        <end position="213"/>
    </location>
</feature>
<dbReference type="SMART" id="SM00028">
    <property type="entry name" value="TPR"/>
    <property type="match status" value="3"/>
</dbReference>
<evidence type="ECO:0000313" key="6">
    <source>
        <dbReference type="Proteomes" id="UP001642484"/>
    </source>
</evidence>
<dbReference type="InterPro" id="IPR036869">
    <property type="entry name" value="J_dom_sf"/>
</dbReference>
<gene>
    <name evidence="5" type="ORF">CCMP2556_LOCUS28280</name>
</gene>
<evidence type="ECO:0000259" key="4">
    <source>
        <dbReference type="PROSITE" id="PS50076"/>
    </source>
</evidence>
<dbReference type="PANTHER" id="PTHR44200">
    <property type="entry name" value="DNAJ HOMOLOG SUBFAMILY C MEMBER 7"/>
    <property type="match status" value="1"/>
</dbReference>
<dbReference type="InterPro" id="IPR001623">
    <property type="entry name" value="DnaJ_domain"/>
</dbReference>
<keyword evidence="1" id="KW-0802">TPR repeat</keyword>
<feature type="non-terminal residue" evidence="5">
    <location>
        <position position="1"/>
    </location>
</feature>
<dbReference type="Pfam" id="PF00226">
    <property type="entry name" value="DnaJ"/>
    <property type="match status" value="1"/>
</dbReference>
<keyword evidence="6" id="KW-1185">Reference proteome</keyword>
<evidence type="ECO:0000256" key="1">
    <source>
        <dbReference type="PROSITE-ProRule" id="PRU00339"/>
    </source>
</evidence>
<sequence length="292" mass="34452">GLKSNSEHQLIKELKATVDHLEELKQRANDLYKNGSLDEAIQLYSAAINRDPDCEDTRTVATLYYNRSAALRKKGEFEKALDDANMALALHPKWTKALYRRGILLLECGRYAEALTELKVVQRADPTFDDDLQDWLRRAHNWLSKPKGTTNYYKLMALPMDASKDDIRKQYRRLCLQWHPDKSEGGRERFEELQVAHRFLTDEVQKEEYDFGIWLDRPARHHTKKREKVKDSWDDKAPDEGPRTHYNWGDRHLIEDEKVESIYWGEAGCPAWLQEKRKEFQRKQFGDDYIVP</sequence>
<keyword evidence="2" id="KW-0175">Coiled coil</keyword>
<feature type="coiled-coil region" evidence="2">
    <location>
        <begin position="7"/>
        <end position="34"/>
    </location>
</feature>
<evidence type="ECO:0000256" key="2">
    <source>
        <dbReference type="SAM" id="Coils"/>
    </source>
</evidence>
<dbReference type="EMBL" id="CAXAMN010021180">
    <property type="protein sequence ID" value="CAK9057281.1"/>
    <property type="molecule type" value="Genomic_DNA"/>
</dbReference>
<feature type="repeat" description="TPR" evidence="1">
    <location>
        <begin position="61"/>
        <end position="94"/>
    </location>
</feature>
<dbReference type="PROSITE" id="PS50005">
    <property type="entry name" value="TPR"/>
    <property type="match status" value="1"/>
</dbReference>
<evidence type="ECO:0000313" key="5">
    <source>
        <dbReference type="EMBL" id="CAK9057281.1"/>
    </source>
</evidence>
<protein>
    <recommendedName>
        <fullName evidence="4">J domain-containing protein</fullName>
    </recommendedName>
</protein>
<dbReference type="Pfam" id="PF13432">
    <property type="entry name" value="TPR_16"/>
    <property type="match status" value="1"/>
</dbReference>
<comment type="caution">
    <text evidence="5">The sequence shown here is derived from an EMBL/GenBank/DDBJ whole genome shotgun (WGS) entry which is preliminary data.</text>
</comment>
<organism evidence="5 6">
    <name type="scientific">Durusdinium trenchii</name>
    <dbReference type="NCBI Taxonomy" id="1381693"/>
    <lineage>
        <taxon>Eukaryota</taxon>
        <taxon>Sar</taxon>
        <taxon>Alveolata</taxon>
        <taxon>Dinophyceae</taxon>
        <taxon>Suessiales</taxon>
        <taxon>Symbiodiniaceae</taxon>
        <taxon>Durusdinium</taxon>
    </lineage>
</organism>
<dbReference type="Gene3D" id="1.25.40.10">
    <property type="entry name" value="Tetratricopeptide repeat domain"/>
    <property type="match status" value="1"/>
</dbReference>
<dbReference type="PRINTS" id="PR00625">
    <property type="entry name" value="JDOMAIN"/>
</dbReference>
<feature type="compositionally biased region" description="Basic and acidic residues" evidence="3">
    <location>
        <begin position="228"/>
        <end position="245"/>
    </location>
</feature>
<dbReference type="CDD" id="cd06257">
    <property type="entry name" value="DnaJ"/>
    <property type="match status" value="1"/>
</dbReference>
<dbReference type="SUPFAM" id="SSF46565">
    <property type="entry name" value="Chaperone J-domain"/>
    <property type="match status" value="1"/>
</dbReference>
<dbReference type="InterPro" id="IPR052758">
    <property type="entry name" value="SRC_co-chaperone"/>
</dbReference>
<dbReference type="InterPro" id="IPR011990">
    <property type="entry name" value="TPR-like_helical_dom_sf"/>
</dbReference>
<evidence type="ECO:0000256" key="3">
    <source>
        <dbReference type="SAM" id="MobiDB-lite"/>
    </source>
</evidence>
<reference evidence="5 6" key="1">
    <citation type="submission" date="2024-02" db="EMBL/GenBank/DDBJ databases">
        <authorList>
            <person name="Chen Y."/>
            <person name="Shah S."/>
            <person name="Dougan E. K."/>
            <person name="Thang M."/>
            <person name="Chan C."/>
        </authorList>
    </citation>
    <scope>NUCLEOTIDE SEQUENCE [LARGE SCALE GENOMIC DNA]</scope>
</reference>
<dbReference type="SUPFAM" id="SSF48452">
    <property type="entry name" value="TPR-like"/>
    <property type="match status" value="1"/>
</dbReference>
<dbReference type="Gene3D" id="1.10.287.110">
    <property type="entry name" value="DnaJ domain"/>
    <property type="match status" value="1"/>
</dbReference>